<dbReference type="InterPro" id="IPR038722">
    <property type="entry name" value="Ner_HTH_dom"/>
</dbReference>
<keyword evidence="2" id="KW-0805">Transcription regulation</keyword>
<dbReference type="EMBL" id="JAOTJD010000006">
    <property type="protein sequence ID" value="MFD3263362.1"/>
    <property type="molecule type" value="Genomic_DNA"/>
</dbReference>
<feature type="region of interest" description="Disordered" evidence="5">
    <location>
        <begin position="90"/>
        <end position="117"/>
    </location>
</feature>
<evidence type="ECO:0000256" key="2">
    <source>
        <dbReference type="ARBA" id="ARBA00023015"/>
    </source>
</evidence>
<dbReference type="Proteomes" id="UP001598130">
    <property type="component" value="Unassembled WGS sequence"/>
</dbReference>
<protein>
    <submittedName>
        <fullName evidence="7">Helix-turn-helix domain-containing protein</fullName>
    </submittedName>
</protein>
<proteinExistence type="inferred from homology"/>
<dbReference type="Gene3D" id="1.10.260.40">
    <property type="entry name" value="lambda repressor-like DNA-binding domains"/>
    <property type="match status" value="1"/>
</dbReference>
<evidence type="ECO:0000256" key="5">
    <source>
        <dbReference type="SAM" id="MobiDB-lite"/>
    </source>
</evidence>
<accession>A0ABW6CN75</accession>
<reference evidence="7 8" key="1">
    <citation type="submission" date="2022-09" db="EMBL/GenBank/DDBJ databases">
        <title>New species of Phenylobacterium.</title>
        <authorList>
            <person name="Mieszkin S."/>
        </authorList>
    </citation>
    <scope>NUCLEOTIDE SEQUENCE [LARGE SCALE GENOMIC DNA]</scope>
    <source>
        <strain evidence="7 8">HK31-G</strain>
    </source>
</reference>
<evidence type="ECO:0000256" key="4">
    <source>
        <dbReference type="ARBA" id="ARBA00023163"/>
    </source>
</evidence>
<sequence length="117" mass="13322">MTSIQIRMLNHERDWSIETVMAKGWHAEDIKGAIRKRGRSLTALALENDLCESACRAALLRPQPAAEKVISEFLGVSLHLLWPDRYFRDGNRKPRRHVRDELNQNRAGAHGQIAGRA</sequence>
<feature type="compositionally biased region" description="Basic and acidic residues" evidence="5">
    <location>
        <begin position="90"/>
        <end position="103"/>
    </location>
</feature>
<gene>
    <name evidence="7" type="ORF">OCL97_05185</name>
</gene>
<evidence type="ECO:0000256" key="3">
    <source>
        <dbReference type="ARBA" id="ARBA00023125"/>
    </source>
</evidence>
<organism evidence="7 8">
    <name type="scientific">Phenylobacterium ferrooxidans</name>
    <dbReference type="NCBI Taxonomy" id="2982689"/>
    <lineage>
        <taxon>Bacteria</taxon>
        <taxon>Pseudomonadati</taxon>
        <taxon>Pseudomonadota</taxon>
        <taxon>Alphaproteobacteria</taxon>
        <taxon>Caulobacterales</taxon>
        <taxon>Caulobacteraceae</taxon>
        <taxon>Phenylobacterium</taxon>
    </lineage>
</organism>
<dbReference type="Pfam" id="PF13693">
    <property type="entry name" value="HTH_35"/>
    <property type="match status" value="1"/>
</dbReference>
<keyword evidence="4" id="KW-0804">Transcription</keyword>
<comment type="similarity">
    <text evidence="1">Belongs to the ner transcriptional regulatory family.</text>
</comment>
<feature type="domain" description="Ner winged helix-turn-helix DNA-binding" evidence="6">
    <location>
        <begin position="25"/>
        <end position="96"/>
    </location>
</feature>
<evidence type="ECO:0000313" key="7">
    <source>
        <dbReference type="EMBL" id="MFD3263362.1"/>
    </source>
</evidence>
<comment type="caution">
    <text evidence="7">The sequence shown here is derived from an EMBL/GenBank/DDBJ whole genome shotgun (WGS) entry which is preliminary data.</text>
</comment>
<evidence type="ECO:0000313" key="8">
    <source>
        <dbReference type="Proteomes" id="UP001598130"/>
    </source>
</evidence>
<dbReference type="InterPro" id="IPR010982">
    <property type="entry name" value="Lambda_DNA-bd_dom_sf"/>
</dbReference>
<keyword evidence="8" id="KW-1185">Reference proteome</keyword>
<dbReference type="SUPFAM" id="SSF47413">
    <property type="entry name" value="lambda repressor-like DNA-binding domains"/>
    <property type="match status" value="1"/>
</dbReference>
<dbReference type="RefSeq" id="WP_377368212.1">
    <property type="nucleotide sequence ID" value="NZ_JAOTJD010000006.1"/>
</dbReference>
<keyword evidence="3" id="KW-0238">DNA-binding</keyword>
<evidence type="ECO:0000256" key="1">
    <source>
        <dbReference type="ARBA" id="ARBA00006157"/>
    </source>
</evidence>
<evidence type="ECO:0000259" key="6">
    <source>
        <dbReference type="Pfam" id="PF13693"/>
    </source>
</evidence>
<name>A0ABW6CN75_9CAUL</name>